<dbReference type="FunFam" id="3.30.300.20:FF:000004">
    <property type="entry name" value="GTPase Der"/>
    <property type="match status" value="1"/>
</dbReference>
<dbReference type="OrthoDB" id="8954335at2759"/>
<dbReference type="GO" id="GO:0009507">
    <property type="term" value="C:chloroplast"/>
    <property type="evidence" value="ECO:0007669"/>
    <property type="project" value="TreeGrafter"/>
</dbReference>
<dbReference type="CDD" id="cd01894">
    <property type="entry name" value="EngA1"/>
    <property type="match status" value="1"/>
</dbReference>
<dbReference type="CDD" id="cd01895">
    <property type="entry name" value="EngA2"/>
    <property type="match status" value="1"/>
</dbReference>
<dbReference type="PANTHER" id="PTHR43834">
    <property type="entry name" value="GTPASE DER"/>
    <property type="match status" value="1"/>
</dbReference>
<keyword evidence="4" id="KW-0677">Repeat</keyword>
<dbReference type="PROSITE" id="PS51712">
    <property type="entry name" value="G_ENGA"/>
    <property type="match status" value="2"/>
</dbReference>
<dbReference type="Proteomes" id="UP000245207">
    <property type="component" value="Unassembled WGS sequence"/>
</dbReference>
<dbReference type="InterPro" id="IPR016484">
    <property type="entry name" value="GTPase_Der"/>
</dbReference>
<reference evidence="10 11" key="1">
    <citation type="journal article" date="2018" name="Mol. Plant">
        <title>The genome of Artemisia annua provides insight into the evolution of Asteraceae family and artemisinin biosynthesis.</title>
        <authorList>
            <person name="Shen Q."/>
            <person name="Zhang L."/>
            <person name="Liao Z."/>
            <person name="Wang S."/>
            <person name="Yan T."/>
            <person name="Shi P."/>
            <person name="Liu M."/>
            <person name="Fu X."/>
            <person name="Pan Q."/>
            <person name="Wang Y."/>
            <person name="Lv Z."/>
            <person name="Lu X."/>
            <person name="Zhang F."/>
            <person name="Jiang W."/>
            <person name="Ma Y."/>
            <person name="Chen M."/>
            <person name="Hao X."/>
            <person name="Li L."/>
            <person name="Tang Y."/>
            <person name="Lv G."/>
            <person name="Zhou Y."/>
            <person name="Sun X."/>
            <person name="Brodelius P.E."/>
            <person name="Rose J.K.C."/>
            <person name="Tang K."/>
        </authorList>
    </citation>
    <scope>NUCLEOTIDE SEQUENCE [LARGE SCALE GENOMIC DNA]</scope>
    <source>
        <strain evidence="11">cv. Huhao1</strain>
        <tissue evidence="10">Leaf</tissue>
    </source>
</reference>
<dbReference type="InterPro" id="IPR006073">
    <property type="entry name" value="GTP-bd"/>
</dbReference>
<dbReference type="GO" id="GO:0005525">
    <property type="term" value="F:GTP binding"/>
    <property type="evidence" value="ECO:0007669"/>
    <property type="project" value="UniProtKB-KW"/>
</dbReference>
<dbReference type="InterPro" id="IPR031166">
    <property type="entry name" value="G_ENGA"/>
</dbReference>
<dbReference type="Pfam" id="PF14714">
    <property type="entry name" value="KH_dom-like"/>
    <property type="match status" value="1"/>
</dbReference>
<accession>A0A2U1KJ54</accession>
<dbReference type="HAMAP" id="MF_00195">
    <property type="entry name" value="GTPase_Der"/>
    <property type="match status" value="1"/>
</dbReference>
<keyword evidence="3" id="KW-0690">Ribosome biogenesis</keyword>
<evidence type="ECO:0000256" key="5">
    <source>
        <dbReference type="ARBA" id="ARBA00022741"/>
    </source>
</evidence>
<evidence type="ECO:0000256" key="8">
    <source>
        <dbReference type="SAM" id="MobiDB-lite"/>
    </source>
</evidence>
<evidence type="ECO:0000313" key="11">
    <source>
        <dbReference type="Proteomes" id="UP000245207"/>
    </source>
</evidence>
<dbReference type="PANTHER" id="PTHR43834:SF2">
    <property type="entry name" value="GTPASE DER"/>
    <property type="match status" value="1"/>
</dbReference>
<dbReference type="NCBIfam" id="TIGR00231">
    <property type="entry name" value="small_GTP"/>
    <property type="match status" value="1"/>
</dbReference>
<evidence type="ECO:0000256" key="6">
    <source>
        <dbReference type="ARBA" id="ARBA00023134"/>
    </source>
</evidence>
<feature type="region of interest" description="Disordered" evidence="8">
    <location>
        <begin position="623"/>
        <end position="652"/>
    </location>
</feature>
<gene>
    <name evidence="10" type="ORF">CTI12_AA598140</name>
</gene>
<dbReference type="InterPro" id="IPR027417">
    <property type="entry name" value="P-loop_NTPase"/>
</dbReference>
<dbReference type="GO" id="GO:0042254">
    <property type="term" value="P:ribosome biogenesis"/>
    <property type="evidence" value="ECO:0007669"/>
    <property type="project" value="UniProtKB-KW"/>
</dbReference>
<keyword evidence="11" id="KW-1185">Reference proteome</keyword>
<dbReference type="FunFam" id="3.40.50.300:FF:000040">
    <property type="entry name" value="GTPase Der"/>
    <property type="match status" value="1"/>
</dbReference>
<feature type="domain" description="EngA-type G" evidence="9">
    <location>
        <begin position="359"/>
        <end position="539"/>
    </location>
</feature>
<keyword evidence="6" id="KW-0342">GTP-binding</keyword>
<dbReference type="Gene3D" id="3.40.50.300">
    <property type="entry name" value="P-loop containing nucleotide triphosphate hydrolases"/>
    <property type="match status" value="2"/>
</dbReference>
<evidence type="ECO:0000256" key="1">
    <source>
        <dbReference type="ARBA" id="ARBA00008279"/>
    </source>
</evidence>
<dbReference type="PRINTS" id="PR00326">
    <property type="entry name" value="GTP1OBG"/>
</dbReference>
<dbReference type="EMBL" id="PKPP01017700">
    <property type="protein sequence ID" value="PWA36762.1"/>
    <property type="molecule type" value="Genomic_DNA"/>
</dbReference>
<evidence type="ECO:0000256" key="3">
    <source>
        <dbReference type="ARBA" id="ARBA00022517"/>
    </source>
</evidence>
<sequence>MTSHLSLTSYTSSLISPISRFTPSSSLNLHFPSSTFSPLSLPTLSSSLHTNRFLTAAKSSNSPVGEFEELEGDELMEIDDDDDDVDDVMDDEVDVTELEMEAEKVAREYALSLSKELKIEEEPVGEKGTRGRKKTRESIKAVNIPDHLLPKVAIVGRPNVGKSALFNRLVGGNRAIVVDEPGVTRDRLYGRAFWGNQEFMVIDTGGVLTVSKSQTDVMEQQLSVSTTIGMEGIPLAFREAAVARMPSMIERQATVAVEESSVIIFVVDGQAGLNAADVEIGDWLRKNYSNKSIILAVNKCESPRKGVMQASEFWSLGFTPLPISAVSGTGTGELLDLVCSGLGNIEDSEVENKEEDYIPSIAIVGRPNVGKSSILNALVGEDRTIVSPVSGTTRDAIDTEFEGPDGQKFRLIDTAGIRKRTAVASSGSTTEALSVNRAFRAVRRSDVVALVVEALACITEQDYKIAERIEREGKGCLIVVNKWDTIPNKNQQTTLHYEEDVRTKLRILNWAPIVYSTALAGNSVDRIIIAASEVEKERSRRLSTATLNQVVHEALAFKSPPRTRGGKRGRLYYCTQAAIRPPTFVFFVNDAKLFPETYRRYMEKQLRTDAGFSGTPIRLLWRSRKKSERGSGQAPASKPTPNLTRKKLVAAT</sequence>
<dbReference type="InterPro" id="IPR032859">
    <property type="entry name" value="KH_dom-like"/>
</dbReference>
<organism evidence="10 11">
    <name type="scientific">Artemisia annua</name>
    <name type="common">Sweet wormwood</name>
    <dbReference type="NCBI Taxonomy" id="35608"/>
    <lineage>
        <taxon>Eukaryota</taxon>
        <taxon>Viridiplantae</taxon>
        <taxon>Streptophyta</taxon>
        <taxon>Embryophyta</taxon>
        <taxon>Tracheophyta</taxon>
        <taxon>Spermatophyta</taxon>
        <taxon>Magnoliopsida</taxon>
        <taxon>eudicotyledons</taxon>
        <taxon>Gunneridae</taxon>
        <taxon>Pentapetalae</taxon>
        <taxon>asterids</taxon>
        <taxon>campanulids</taxon>
        <taxon>Asterales</taxon>
        <taxon>Asteraceae</taxon>
        <taxon>Asteroideae</taxon>
        <taxon>Anthemideae</taxon>
        <taxon>Artemisiinae</taxon>
        <taxon>Artemisia</taxon>
    </lineage>
</organism>
<dbReference type="InterPro" id="IPR005225">
    <property type="entry name" value="Small_GTP-bd"/>
</dbReference>
<dbReference type="NCBIfam" id="TIGR03594">
    <property type="entry name" value="GTPase_EngA"/>
    <property type="match status" value="1"/>
</dbReference>
<comment type="similarity">
    <text evidence="1">Belongs to the TRAFAC class TrmE-Era-EngA-EngB-Septin-like GTPase superfamily. EngA (Der) GTPase family.</text>
</comment>
<dbReference type="InterPro" id="IPR015946">
    <property type="entry name" value="KH_dom-like_a/b"/>
</dbReference>
<name>A0A2U1KJ54_ARTAN</name>
<protein>
    <recommendedName>
        <fullName evidence="2">GTPase Der</fullName>
    </recommendedName>
    <alternativeName>
        <fullName evidence="7">GTP-binding protein EngA</fullName>
    </alternativeName>
</protein>
<evidence type="ECO:0000313" key="10">
    <source>
        <dbReference type="EMBL" id="PWA36762.1"/>
    </source>
</evidence>
<evidence type="ECO:0000256" key="2">
    <source>
        <dbReference type="ARBA" id="ARBA00020953"/>
    </source>
</evidence>
<proteinExistence type="inferred from homology"/>
<dbReference type="SUPFAM" id="SSF52540">
    <property type="entry name" value="P-loop containing nucleoside triphosphate hydrolases"/>
    <property type="match status" value="2"/>
</dbReference>
<evidence type="ECO:0000259" key="9">
    <source>
        <dbReference type="PROSITE" id="PS51712"/>
    </source>
</evidence>
<dbReference type="AlphaFoldDB" id="A0A2U1KJ54"/>
<comment type="caution">
    <text evidence="10">The sequence shown here is derived from an EMBL/GenBank/DDBJ whole genome shotgun (WGS) entry which is preliminary data.</text>
</comment>
<keyword evidence="5" id="KW-0547">Nucleotide-binding</keyword>
<evidence type="ECO:0000256" key="7">
    <source>
        <dbReference type="ARBA" id="ARBA00032345"/>
    </source>
</evidence>
<evidence type="ECO:0000256" key="4">
    <source>
        <dbReference type="ARBA" id="ARBA00022737"/>
    </source>
</evidence>
<dbReference type="Pfam" id="PF01926">
    <property type="entry name" value="MMR_HSR1"/>
    <property type="match status" value="2"/>
</dbReference>
<dbReference type="FunFam" id="3.40.50.300:FF:001185">
    <property type="entry name" value="GTPase Der"/>
    <property type="match status" value="1"/>
</dbReference>
<feature type="domain" description="EngA-type G" evidence="9">
    <location>
        <begin position="150"/>
        <end position="346"/>
    </location>
</feature>
<dbReference type="STRING" id="35608.A0A2U1KJ54"/>
<dbReference type="Gene3D" id="3.30.300.20">
    <property type="match status" value="1"/>
</dbReference>